<gene>
    <name evidence="1" type="primary">Necator_chrI.g253</name>
    <name evidence="1" type="ORF">RB195_004132</name>
</gene>
<proteinExistence type="predicted"/>
<evidence type="ECO:0000313" key="1">
    <source>
        <dbReference type="EMBL" id="KAK6725630.1"/>
    </source>
</evidence>
<comment type="caution">
    <text evidence="1">The sequence shown here is derived from an EMBL/GenBank/DDBJ whole genome shotgun (WGS) entry which is preliminary data.</text>
</comment>
<dbReference type="EMBL" id="JAVFWL010000001">
    <property type="protein sequence ID" value="KAK6725630.1"/>
    <property type="molecule type" value="Genomic_DNA"/>
</dbReference>
<evidence type="ECO:0000313" key="2">
    <source>
        <dbReference type="Proteomes" id="UP001303046"/>
    </source>
</evidence>
<name>A0ABR1BJY4_NECAM</name>
<keyword evidence="2" id="KW-1185">Reference proteome</keyword>
<accession>A0ABR1BJY4</accession>
<protein>
    <recommendedName>
        <fullName evidence="3">Secreted protein</fullName>
    </recommendedName>
</protein>
<reference evidence="1 2" key="1">
    <citation type="submission" date="2023-08" db="EMBL/GenBank/DDBJ databases">
        <title>A Necator americanus chromosomal reference genome.</title>
        <authorList>
            <person name="Ilik V."/>
            <person name="Petrzelkova K.J."/>
            <person name="Pardy F."/>
            <person name="Fuh T."/>
            <person name="Niatou-Singa F.S."/>
            <person name="Gouil Q."/>
            <person name="Baker L."/>
            <person name="Ritchie M.E."/>
            <person name="Jex A.R."/>
            <person name="Gazzola D."/>
            <person name="Li H."/>
            <person name="Toshio Fujiwara R."/>
            <person name="Zhan B."/>
            <person name="Aroian R.V."/>
            <person name="Pafco B."/>
            <person name="Schwarz E.M."/>
        </authorList>
    </citation>
    <scope>NUCLEOTIDE SEQUENCE [LARGE SCALE GENOMIC DNA]</scope>
    <source>
        <strain evidence="1 2">Aroian</strain>
        <tissue evidence="1">Whole animal</tissue>
    </source>
</reference>
<organism evidence="1 2">
    <name type="scientific">Necator americanus</name>
    <name type="common">Human hookworm</name>
    <dbReference type="NCBI Taxonomy" id="51031"/>
    <lineage>
        <taxon>Eukaryota</taxon>
        <taxon>Metazoa</taxon>
        <taxon>Ecdysozoa</taxon>
        <taxon>Nematoda</taxon>
        <taxon>Chromadorea</taxon>
        <taxon>Rhabditida</taxon>
        <taxon>Rhabditina</taxon>
        <taxon>Rhabditomorpha</taxon>
        <taxon>Strongyloidea</taxon>
        <taxon>Ancylostomatidae</taxon>
        <taxon>Bunostominae</taxon>
        <taxon>Necator</taxon>
    </lineage>
</organism>
<sequence>MVMMMMSVVMVMMMEKIVENAVMMMMVVPVVMVIYDNHLNRLTADVLSGADDVIVLEERDLVRHSMSHKKRQLMLAERQGNMR</sequence>
<dbReference type="Proteomes" id="UP001303046">
    <property type="component" value="Unassembled WGS sequence"/>
</dbReference>
<evidence type="ECO:0008006" key="3">
    <source>
        <dbReference type="Google" id="ProtNLM"/>
    </source>
</evidence>